<gene>
    <name evidence="1" type="ORF">AVEN_154148_1</name>
</gene>
<dbReference type="Proteomes" id="UP000499080">
    <property type="component" value="Unassembled WGS sequence"/>
</dbReference>
<accession>A0A4Y2I5V6</accession>
<protein>
    <submittedName>
        <fullName evidence="1">Uncharacterized protein</fullName>
    </submittedName>
</protein>
<organism evidence="1 2">
    <name type="scientific">Araneus ventricosus</name>
    <name type="common">Orbweaver spider</name>
    <name type="synonym">Epeira ventricosa</name>
    <dbReference type="NCBI Taxonomy" id="182803"/>
    <lineage>
        <taxon>Eukaryota</taxon>
        <taxon>Metazoa</taxon>
        <taxon>Ecdysozoa</taxon>
        <taxon>Arthropoda</taxon>
        <taxon>Chelicerata</taxon>
        <taxon>Arachnida</taxon>
        <taxon>Araneae</taxon>
        <taxon>Araneomorphae</taxon>
        <taxon>Entelegynae</taxon>
        <taxon>Araneoidea</taxon>
        <taxon>Araneidae</taxon>
        <taxon>Araneus</taxon>
    </lineage>
</organism>
<dbReference type="EMBL" id="BGPR01105441">
    <property type="protein sequence ID" value="GBM73093.1"/>
    <property type="molecule type" value="Genomic_DNA"/>
</dbReference>
<keyword evidence="2" id="KW-1185">Reference proteome</keyword>
<reference evidence="1 2" key="1">
    <citation type="journal article" date="2019" name="Sci. Rep.">
        <title>Orb-weaving spider Araneus ventricosus genome elucidates the spidroin gene catalogue.</title>
        <authorList>
            <person name="Kono N."/>
            <person name="Nakamura H."/>
            <person name="Ohtoshi R."/>
            <person name="Moran D.A.P."/>
            <person name="Shinohara A."/>
            <person name="Yoshida Y."/>
            <person name="Fujiwara M."/>
            <person name="Mori M."/>
            <person name="Tomita M."/>
            <person name="Arakawa K."/>
        </authorList>
    </citation>
    <scope>NUCLEOTIDE SEQUENCE [LARGE SCALE GENOMIC DNA]</scope>
</reference>
<evidence type="ECO:0000313" key="2">
    <source>
        <dbReference type="Proteomes" id="UP000499080"/>
    </source>
</evidence>
<evidence type="ECO:0000313" key="1">
    <source>
        <dbReference type="EMBL" id="GBM73093.1"/>
    </source>
</evidence>
<sequence>MVAMTRLTLISIENKLCKSLNWSETIGKFSEIKLITKEITFSSARGDLNDSLRDINSGTERGDLMATTGLNPQEARPVFGVEANRPQTTTIPSREARTRLLIRRKGAIVNNFQIFKSPLNIF</sequence>
<dbReference type="AlphaFoldDB" id="A0A4Y2I5V6"/>
<comment type="caution">
    <text evidence="1">The sequence shown here is derived from an EMBL/GenBank/DDBJ whole genome shotgun (WGS) entry which is preliminary data.</text>
</comment>
<proteinExistence type="predicted"/>
<name>A0A4Y2I5V6_ARAVE</name>